<evidence type="ECO:0000259" key="21">
    <source>
        <dbReference type="PROSITE" id="PS51066"/>
    </source>
</evidence>
<evidence type="ECO:0000313" key="23">
    <source>
        <dbReference type="EMBL" id="MBB5185094.1"/>
    </source>
</evidence>
<dbReference type="GO" id="GO:0006284">
    <property type="term" value="P:base-excision repair"/>
    <property type="evidence" value="ECO:0007669"/>
    <property type="project" value="InterPro"/>
</dbReference>
<dbReference type="SUPFAM" id="SSF46946">
    <property type="entry name" value="S13-like H2TH domain"/>
    <property type="match status" value="1"/>
</dbReference>
<evidence type="ECO:0000256" key="7">
    <source>
        <dbReference type="ARBA" id="ARBA00016240"/>
    </source>
</evidence>
<dbReference type="InterPro" id="IPR012319">
    <property type="entry name" value="FPG_cat"/>
</dbReference>
<gene>
    <name evidence="23" type="ORF">HNQ43_001143</name>
</gene>
<dbReference type="EC" id="4.2.99.18" evidence="6"/>
<dbReference type="RefSeq" id="WP_183375656.1">
    <property type="nucleotide sequence ID" value="NZ_JACHHD010000010.1"/>
</dbReference>
<evidence type="ECO:0000256" key="13">
    <source>
        <dbReference type="ARBA" id="ARBA00023125"/>
    </source>
</evidence>
<dbReference type="PROSITE" id="PS01242">
    <property type="entry name" value="ZF_FPG_1"/>
    <property type="match status" value="1"/>
</dbReference>
<evidence type="ECO:0000256" key="6">
    <source>
        <dbReference type="ARBA" id="ARBA00012720"/>
    </source>
</evidence>
<dbReference type="Pfam" id="PF06827">
    <property type="entry name" value="zf-FPG_IleRS"/>
    <property type="match status" value="1"/>
</dbReference>
<dbReference type="Pfam" id="PF01149">
    <property type="entry name" value="Fapy_DNA_glyco"/>
    <property type="match status" value="1"/>
</dbReference>
<dbReference type="PANTHER" id="PTHR22993">
    <property type="entry name" value="FORMAMIDOPYRIMIDINE-DNA GLYCOSYLASE"/>
    <property type="match status" value="1"/>
</dbReference>
<comment type="cofactor">
    <cofactor evidence="2">
        <name>Zn(2+)</name>
        <dbReference type="ChEBI" id="CHEBI:29105"/>
    </cofactor>
</comment>
<keyword evidence="9" id="KW-0227">DNA damage</keyword>
<dbReference type="AlphaFoldDB" id="A0A7W8FWX8"/>
<evidence type="ECO:0000256" key="2">
    <source>
        <dbReference type="ARBA" id="ARBA00001947"/>
    </source>
</evidence>
<protein>
    <recommendedName>
        <fullName evidence="7">Formamidopyrimidine-DNA glycosylase</fullName>
        <ecNumber evidence="5">3.2.2.23</ecNumber>
        <ecNumber evidence="6">4.2.99.18</ecNumber>
    </recommendedName>
    <alternativeName>
        <fullName evidence="18">DNA-(apurinic or apyrimidinic site) lyase MutM</fullName>
    </alternativeName>
</protein>
<dbReference type="GO" id="GO:0034039">
    <property type="term" value="F:8-oxo-7,8-dihydroguanine DNA N-glycosylase activity"/>
    <property type="evidence" value="ECO:0007669"/>
    <property type="project" value="TreeGrafter"/>
</dbReference>
<comment type="caution">
    <text evidence="23">The sequence shown here is derived from an EMBL/GenBank/DDBJ whole genome shotgun (WGS) entry which is preliminary data.</text>
</comment>
<keyword evidence="14" id="KW-0234">DNA repair</keyword>
<dbReference type="Pfam" id="PF06831">
    <property type="entry name" value="H2TH"/>
    <property type="match status" value="1"/>
</dbReference>
<dbReference type="FunFam" id="1.10.8.50:FF:000003">
    <property type="entry name" value="Formamidopyrimidine-DNA glycosylase"/>
    <property type="match status" value="1"/>
</dbReference>
<comment type="catalytic activity">
    <reaction evidence="1">
        <text>Hydrolysis of DNA containing ring-opened 7-methylguanine residues, releasing 2,6-diamino-4-hydroxy-5-(N-methyl)formamidopyrimidine.</text>
        <dbReference type="EC" id="3.2.2.23"/>
    </reaction>
</comment>
<evidence type="ECO:0000256" key="1">
    <source>
        <dbReference type="ARBA" id="ARBA00001668"/>
    </source>
</evidence>
<evidence type="ECO:0000256" key="10">
    <source>
        <dbReference type="ARBA" id="ARBA00022771"/>
    </source>
</evidence>
<dbReference type="InterPro" id="IPR020629">
    <property type="entry name" value="FPG_Glyclase"/>
</dbReference>
<keyword evidence="11 23" id="KW-0378">Hydrolase</keyword>
<dbReference type="NCBIfam" id="TIGR00577">
    <property type="entry name" value="fpg"/>
    <property type="match status" value="1"/>
</dbReference>
<evidence type="ECO:0000313" key="24">
    <source>
        <dbReference type="Proteomes" id="UP000521313"/>
    </source>
</evidence>
<dbReference type="PANTHER" id="PTHR22993:SF9">
    <property type="entry name" value="FORMAMIDOPYRIMIDINE-DNA GLYCOSYLASE"/>
    <property type="match status" value="1"/>
</dbReference>
<dbReference type="EC" id="3.2.2.23" evidence="5"/>
<evidence type="ECO:0000256" key="5">
    <source>
        <dbReference type="ARBA" id="ARBA00012024"/>
    </source>
</evidence>
<dbReference type="InterPro" id="IPR015887">
    <property type="entry name" value="DNA_glyclase_Znf_dom_DNA_BS"/>
</dbReference>
<dbReference type="PROSITE" id="PS51066">
    <property type="entry name" value="ZF_FPG_2"/>
    <property type="match status" value="1"/>
</dbReference>
<dbReference type="GO" id="GO:0003690">
    <property type="term" value="F:double-stranded DNA binding"/>
    <property type="evidence" value="ECO:0007669"/>
    <property type="project" value="UniProtKB-ARBA"/>
</dbReference>
<evidence type="ECO:0000256" key="4">
    <source>
        <dbReference type="ARBA" id="ARBA00011245"/>
    </source>
</evidence>
<evidence type="ECO:0000259" key="22">
    <source>
        <dbReference type="PROSITE" id="PS51068"/>
    </source>
</evidence>
<keyword evidence="15 23" id="KW-0456">Lyase</keyword>
<dbReference type="InterPro" id="IPR010979">
    <property type="entry name" value="Ribosomal_uS13-like_H2TH"/>
</dbReference>
<dbReference type="GO" id="GO:0140078">
    <property type="term" value="F:class I DNA-(apurinic or apyrimidinic site) endonuclease activity"/>
    <property type="evidence" value="ECO:0007669"/>
    <property type="project" value="UniProtKB-EC"/>
</dbReference>
<evidence type="ECO:0000256" key="15">
    <source>
        <dbReference type="ARBA" id="ARBA00023239"/>
    </source>
</evidence>
<evidence type="ECO:0000256" key="14">
    <source>
        <dbReference type="ARBA" id="ARBA00023204"/>
    </source>
</evidence>
<keyword evidence="8" id="KW-0479">Metal-binding</keyword>
<dbReference type="SUPFAM" id="SSF81624">
    <property type="entry name" value="N-terminal domain of MutM-like DNA repair proteins"/>
    <property type="match status" value="1"/>
</dbReference>
<accession>A0A7W8FWX8</accession>
<dbReference type="InterPro" id="IPR010663">
    <property type="entry name" value="Znf_FPG/IleRS"/>
</dbReference>
<evidence type="ECO:0000256" key="19">
    <source>
        <dbReference type="ARBA" id="ARBA00044632"/>
    </source>
</evidence>
<feature type="domain" description="Formamidopyrimidine-DNA glycosylase catalytic" evidence="22">
    <location>
        <begin position="2"/>
        <end position="113"/>
    </location>
</feature>
<dbReference type="InterPro" id="IPR000214">
    <property type="entry name" value="Znf_DNA_glyclase/AP_lyase"/>
</dbReference>
<organism evidence="23 24">
    <name type="scientific">Faecalicoccus acidiformans</name>
    <dbReference type="NCBI Taxonomy" id="915173"/>
    <lineage>
        <taxon>Bacteria</taxon>
        <taxon>Bacillati</taxon>
        <taxon>Bacillota</taxon>
        <taxon>Erysipelotrichia</taxon>
        <taxon>Erysipelotrichales</taxon>
        <taxon>Erysipelotrichaceae</taxon>
        <taxon>Faecalicoccus</taxon>
    </lineage>
</organism>
<dbReference type="SMART" id="SM00898">
    <property type="entry name" value="Fapy_DNA_glyco"/>
    <property type="match status" value="1"/>
</dbReference>
<dbReference type="Gene3D" id="1.10.8.50">
    <property type="match status" value="1"/>
</dbReference>
<dbReference type="SMART" id="SM01232">
    <property type="entry name" value="H2TH"/>
    <property type="match status" value="1"/>
</dbReference>
<evidence type="ECO:0000256" key="3">
    <source>
        <dbReference type="ARBA" id="ARBA00009409"/>
    </source>
</evidence>
<comment type="similarity">
    <text evidence="3">Belongs to the FPG family.</text>
</comment>
<comment type="subunit">
    <text evidence="4">Monomer.</text>
</comment>
<reference evidence="23 24" key="1">
    <citation type="submission" date="2020-08" db="EMBL/GenBank/DDBJ databases">
        <title>Genomic Encyclopedia of Type Strains, Phase IV (KMG-IV): sequencing the most valuable type-strain genomes for metagenomic binning, comparative biology and taxonomic classification.</title>
        <authorList>
            <person name="Goeker M."/>
        </authorList>
    </citation>
    <scope>NUCLEOTIDE SEQUENCE [LARGE SCALE GENOMIC DNA]</scope>
    <source>
        <strain evidence="23 24">DSM 26963</strain>
    </source>
</reference>
<keyword evidence="10 20" id="KW-0863">Zinc-finger</keyword>
<evidence type="ECO:0000256" key="20">
    <source>
        <dbReference type="PROSITE-ProRule" id="PRU00391"/>
    </source>
</evidence>
<dbReference type="EMBL" id="JACHHD010000010">
    <property type="protein sequence ID" value="MBB5185094.1"/>
    <property type="molecule type" value="Genomic_DNA"/>
</dbReference>
<dbReference type="GO" id="GO:0008270">
    <property type="term" value="F:zinc ion binding"/>
    <property type="evidence" value="ECO:0007669"/>
    <property type="project" value="UniProtKB-KW"/>
</dbReference>
<sequence length="275" mass="32257">MPEAPEVQTVLSTLEDQIKDLRIEEVQIRYEKLIENESVSSFIEKISNQHFRQFHRYGKYLIFALDDYDWIVHLRMEGKFYLLTDLPKDKHIHAGFLLSDGRWLCYHDTRKFGRMKLYLKQEDFQSLPCFQKLGPDVLDPSLNADYLYQAFHHSNRSLKACLLDQSLVAGIGNIYADEICFACQLDPRSRSKRISKKDCVHLVYHMQRIIRGAMRYGGTTIRSYTSSLGVTGRFQLKLRVHDRKDEECTVCHTLIKKIIVAQRGTYLCPKCQKRK</sequence>
<dbReference type="InterPro" id="IPR035937">
    <property type="entry name" value="FPG_N"/>
</dbReference>
<keyword evidence="12" id="KW-0862">Zinc</keyword>
<evidence type="ECO:0000256" key="8">
    <source>
        <dbReference type="ARBA" id="ARBA00022723"/>
    </source>
</evidence>
<keyword evidence="13" id="KW-0238">DNA-binding</keyword>
<keyword evidence="17 23" id="KW-0326">Glycosidase</keyword>
<comment type="catalytic activity">
    <reaction evidence="19">
        <text>2'-deoxyribonucleotide-(2'-deoxyribose 5'-phosphate)-2'-deoxyribonucleotide-DNA = a 3'-end 2'-deoxyribonucleotide-(2,3-dehydro-2,3-deoxyribose 5'-phosphate)-DNA + a 5'-end 5'-phospho-2'-deoxyribonucleoside-DNA + H(+)</text>
        <dbReference type="Rhea" id="RHEA:66592"/>
        <dbReference type="Rhea" id="RHEA-COMP:13180"/>
        <dbReference type="Rhea" id="RHEA-COMP:16897"/>
        <dbReference type="Rhea" id="RHEA-COMP:17067"/>
        <dbReference type="ChEBI" id="CHEBI:15378"/>
        <dbReference type="ChEBI" id="CHEBI:136412"/>
        <dbReference type="ChEBI" id="CHEBI:157695"/>
        <dbReference type="ChEBI" id="CHEBI:167181"/>
        <dbReference type="EC" id="4.2.99.18"/>
    </reaction>
</comment>
<dbReference type="Proteomes" id="UP000521313">
    <property type="component" value="Unassembled WGS sequence"/>
</dbReference>
<keyword evidence="16" id="KW-0511">Multifunctional enzyme</keyword>
<evidence type="ECO:0000256" key="9">
    <source>
        <dbReference type="ARBA" id="ARBA00022763"/>
    </source>
</evidence>
<dbReference type="PROSITE" id="PS51068">
    <property type="entry name" value="FPG_CAT"/>
    <property type="match status" value="1"/>
</dbReference>
<dbReference type="NCBIfam" id="NF002211">
    <property type="entry name" value="PRK01103.1"/>
    <property type="match status" value="1"/>
</dbReference>
<dbReference type="SUPFAM" id="SSF57716">
    <property type="entry name" value="Glucocorticoid receptor-like (DNA-binding domain)"/>
    <property type="match status" value="1"/>
</dbReference>
<dbReference type="Gene3D" id="3.20.190.10">
    <property type="entry name" value="MutM-like, N-terminal"/>
    <property type="match status" value="1"/>
</dbReference>
<proteinExistence type="inferred from homology"/>
<name>A0A7W8FWX8_9FIRM</name>
<dbReference type="GO" id="GO:0003684">
    <property type="term" value="F:damaged DNA binding"/>
    <property type="evidence" value="ECO:0007669"/>
    <property type="project" value="InterPro"/>
</dbReference>
<dbReference type="CDD" id="cd08966">
    <property type="entry name" value="EcFpg-like_N"/>
    <property type="match status" value="1"/>
</dbReference>
<evidence type="ECO:0000256" key="11">
    <source>
        <dbReference type="ARBA" id="ARBA00022801"/>
    </source>
</evidence>
<evidence type="ECO:0000256" key="16">
    <source>
        <dbReference type="ARBA" id="ARBA00023268"/>
    </source>
</evidence>
<evidence type="ECO:0000256" key="18">
    <source>
        <dbReference type="ARBA" id="ARBA00030638"/>
    </source>
</evidence>
<dbReference type="InterPro" id="IPR015886">
    <property type="entry name" value="H2TH_FPG"/>
</dbReference>
<evidence type="ECO:0000256" key="12">
    <source>
        <dbReference type="ARBA" id="ARBA00022833"/>
    </source>
</evidence>
<evidence type="ECO:0000256" key="17">
    <source>
        <dbReference type="ARBA" id="ARBA00023295"/>
    </source>
</evidence>
<feature type="domain" description="FPG-type" evidence="21">
    <location>
        <begin position="239"/>
        <end position="273"/>
    </location>
</feature>